<dbReference type="AlphaFoldDB" id="A0A840ZRG0"/>
<evidence type="ECO:0000256" key="1">
    <source>
        <dbReference type="SAM" id="MobiDB-lite"/>
    </source>
</evidence>
<proteinExistence type="predicted"/>
<evidence type="ECO:0000313" key="3">
    <source>
        <dbReference type="Proteomes" id="UP000583454"/>
    </source>
</evidence>
<feature type="region of interest" description="Disordered" evidence="1">
    <location>
        <begin position="133"/>
        <end position="163"/>
    </location>
</feature>
<sequence length="163" mass="17045">MAVADTQPGPPLRLTDRAGSLTFLKGLLAVMRDLEAALVRESEGVRAGRIAEAMTGAPAKAQFAAAYTTGLEAAKANAIALARFAPEELETLKLAQKRFAAVVETNQQVLATARAVSEGLIKALAEEVGRTRTPTVYGRPSHSPSPYGRGGANSGPLVFSRSL</sequence>
<gene>
    <name evidence="2" type="ORF">HNR00_004667</name>
</gene>
<reference evidence="2 3" key="1">
    <citation type="submission" date="2020-08" db="EMBL/GenBank/DDBJ databases">
        <title>Genomic Encyclopedia of Type Strains, Phase IV (KMG-IV): sequencing the most valuable type-strain genomes for metagenomic binning, comparative biology and taxonomic classification.</title>
        <authorList>
            <person name="Goeker M."/>
        </authorList>
    </citation>
    <scope>NUCLEOTIDE SEQUENCE [LARGE SCALE GENOMIC DNA]</scope>
    <source>
        <strain evidence="2 3">DSM 2163</strain>
    </source>
</reference>
<dbReference type="EMBL" id="JACHOP010000030">
    <property type="protein sequence ID" value="MBB5759930.1"/>
    <property type="molecule type" value="Genomic_DNA"/>
</dbReference>
<dbReference type="RefSeq" id="WP_183573455.1">
    <property type="nucleotide sequence ID" value="NZ_JACHOP010000030.1"/>
</dbReference>
<keyword evidence="3" id="KW-1185">Reference proteome</keyword>
<organism evidence="2 3">
    <name type="scientific">Methylorubrum rhodinum</name>
    <dbReference type="NCBI Taxonomy" id="29428"/>
    <lineage>
        <taxon>Bacteria</taxon>
        <taxon>Pseudomonadati</taxon>
        <taxon>Pseudomonadota</taxon>
        <taxon>Alphaproteobacteria</taxon>
        <taxon>Hyphomicrobiales</taxon>
        <taxon>Methylobacteriaceae</taxon>
        <taxon>Methylorubrum</taxon>
    </lineage>
</organism>
<comment type="caution">
    <text evidence="2">The sequence shown here is derived from an EMBL/GenBank/DDBJ whole genome shotgun (WGS) entry which is preliminary data.</text>
</comment>
<evidence type="ECO:0000313" key="2">
    <source>
        <dbReference type="EMBL" id="MBB5759930.1"/>
    </source>
</evidence>
<dbReference type="Proteomes" id="UP000583454">
    <property type="component" value="Unassembled WGS sequence"/>
</dbReference>
<accession>A0A840ZRG0</accession>
<name>A0A840ZRG0_9HYPH</name>
<protein>
    <recommendedName>
        <fullName evidence="4">Flagellar basal-body protein FlbY</fullName>
    </recommendedName>
</protein>
<evidence type="ECO:0008006" key="4">
    <source>
        <dbReference type="Google" id="ProtNLM"/>
    </source>
</evidence>